<sequence>QAPEGYLLDKTEHDVECSYEGGTVPTIERTVKSTELL</sequence>
<name>K1TXX1_9ZZZZ</name>
<feature type="non-terminal residue" evidence="1">
    <location>
        <position position="1"/>
    </location>
</feature>
<accession>K1TXX1</accession>
<organism evidence="1">
    <name type="scientific">human gut metagenome</name>
    <dbReference type="NCBI Taxonomy" id="408170"/>
    <lineage>
        <taxon>unclassified sequences</taxon>
        <taxon>metagenomes</taxon>
        <taxon>organismal metagenomes</taxon>
    </lineage>
</organism>
<dbReference type="AlphaFoldDB" id="K1TXX1"/>
<comment type="caution">
    <text evidence="1">The sequence shown here is derived from an EMBL/GenBank/DDBJ whole genome shotgun (WGS) entry which is preliminary data.</text>
</comment>
<gene>
    <name evidence="1" type="ORF">LEA_07481</name>
</gene>
<reference evidence="1" key="1">
    <citation type="journal article" date="2013" name="Environ. Microbiol.">
        <title>Microbiota from the distal guts of lean and obese adolescents exhibit partial functional redundancy besides clear differences in community structure.</title>
        <authorList>
            <person name="Ferrer M."/>
            <person name="Ruiz A."/>
            <person name="Lanza F."/>
            <person name="Haange S.B."/>
            <person name="Oberbach A."/>
            <person name="Till H."/>
            <person name="Bargiela R."/>
            <person name="Campoy C."/>
            <person name="Segura M.T."/>
            <person name="Richter M."/>
            <person name="von Bergen M."/>
            <person name="Seifert J."/>
            <person name="Suarez A."/>
        </authorList>
    </citation>
    <scope>NUCLEOTIDE SEQUENCE</scope>
</reference>
<dbReference type="EMBL" id="AJWY01004933">
    <property type="protein sequence ID" value="EKC71015.1"/>
    <property type="molecule type" value="Genomic_DNA"/>
</dbReference>
<evidence type="ECO:0000313" key="1">
    <source>
        <dbReference type="EMBL" id="EKC71015.1"/>
    </source>
</evidence>
<protein>
    <submittedName>
        <fullName evidence="1">Uncharacterized protein</fullName>
    </submittedName>
</protein>
<proteinExistence type="predicted"/>